<keyword evidence="3" id="KW-0808">Transferase</keyword>
<dbReference type="InterPro" id="IPR029040">
    <property type="entry name" value="RPABC4/Spt4"/>
</dbReference>
<dbReference type="GO" id="GO:0008270">
    <property type="term" value="F:zinc ion binding"/>
    <property type="evidence" value="ECO:0007669"/>
    <property type="project" value="UniProtKB-KW"/>
</dbReference>
<feature type="domain" description="E3 ubiquitin-protein ligase RNF126-like zinc-ribbon" evidence="8">
    <location>
        <begin position="12"/>
        <end position="43"/>
    </location>
</feature>
<evidence type="ECO:0000313" key="9">
    <source>
        <dbReference type="EMBL" id="KAJ0987798.1"/>
    </source>
</evidence>
<name>A0A9D5HT37_9LILI</name>
<keyword evidence="4" id="KW-0479">Metal-binding</keyword>
<dbReference type="GO" id="GO:0061630">
    <property type="term" value="F:ubiquitin protein ligase activity"/>
    <property type="evidence" value="ECO:0007669"/>
    <property type="project" value="UniProtKB-EC"/>
</dbReference>
<keyword evidence="10" id="KW-1185">Reference proteome</keyword>
<evidence type="ECO:0000256" key="1">
    <source>
        <dbReference type="ARBA" id="ARBA00000900"/>
    </source>
</evidence>
<sequence length="84" mass="9277">MSFSSSSSMAASYWCYRCSRFVRVLPHDAIVCPDCDGGFLEEVGTPPRVPSESRRRRLLPPSIVMLTSCSTDIEIVSYAWIAAG</sequence>
<dbReference type="InterPro" id="IPR039525">
    <property type="entry name" value="RNF126-like_zinc-ribbon"/>
</dbReference>
<reference evidence="9" key="1">
    <citation type="submission" date="2021-03" db="EMBL/GenBank/DDBJ databases">
        <authorList>
            <person name="Li Z."/>
            <person name="Yang C."/>
        </authorList>
    </citation>
    <scope>NUCLEOTIDE SEQUENCE</scope>
    <source>
        <strain evidence="9">Dzin_1.0</strain>
        <tissue evidence="9">Leaf</tissue>
    </source>
</reference>
<accession>A0A9D5HT37</accession>
<dbReference type="EC" id="2.3.2.27" evidence="2"/>
<evidence type="ECO:0000313" key="10">
    <source>
        <dbReference type="Proteomes" id="UP001085076"/>
    </source>
</evidence>
<reference evidence="9" key="2">
    <citation type="journal article" date="2022" name="Hortic Res">
        <title>The genome of Dioscorea zingiberensis sheds light on the biosynthesis, origin and evolution of the medicinally important diosgenin saponins.</title>
        <authorList>
            <person name="Li Y."/>
            <person name="Tan C."/>
            <person name="Li Z."/>
            <person name="Guo J."/>
            <person name="Li S."/>
            <person name="Chen X."/>
            <person name="Wang C."/>
            <person name="Dai X."/>
            <person name="Yang H."/>
            <person name="Song W."/>
            <person name="Hou L."/>
            <person name="Xu J."/>
            <person name="Tong Z."/>
            <person name="Xu A."/>
            <person name="Yuan X."/>
            <person name="Wang W."/>
            <person name="Yang Q."/>
            <person name="Chen L."/>
            <person name="Sun Z."/>
            <person name="Wang K."/>
            <person name="Pan B."/>
            <person name="Chen J."/>
            <person name="Bao Y."/>
            <person name="Liu F."/>
            <person name="Qi X."/>
            <person name="Gang D.R."/>
            <person name="Wen J."/>
            <person name="Li J."/>
        </authorList>
    </citation>
    <scope>NUCLEOTIDE SEQUENCE</scope>
    <source>
        <strain evidence="9">Dzin_1.0</strain>
    </source>
</reference>
<dbReference type="EMBL" id="JAGGNH010000001">
    <property type="protein sequence ID" value="KAJ0987798.1"/>
    <property type="molecule type" value="Genomic_DNA"/>
</dbReference>
<dbReference type="AlphaFoldDB" id="A0A9D5HT37"/>
<keyword evidence="5" id="KW-0863">Zinc-finger</keyword>
<evidence type="ECO:0000256" key="7">
    <source>
        <dbReference type="ARBA" id="ARBA00022833"/>
    </source>
</evidence>
<evidence type="ECO:0000256" key="5">
    <source>
        <dbReference type="ARBA" id="ARBA00022771"/>
    </source>
</evidence>
<dbReference type="SUPFAM" id="SSF63393">
    <property type="entry name" value="RNA polymerase subunits"/>
    <property type="match status" value="1"/>
</dbReference>
<keyword evidence="7" id="KW-0862">Zinc</keyword>
<dbReference type="Proteomes" id="UP001085076">
    <property type="component" value="Miscellaneous, Linkage group lg01"/>
</dbReference>
<keyword evidence="6" id="KW-0833">Ubl conjugation pathway</keyword>
<evidence type="ECO:0000256" key="6">
    <source>
        <dbReference type="ARBA" id="ARBA00022786"/>
    </source>
</evidence>
<evidence type="ECO:0000259" key="8">
    <source>
        <dbReference type="Pfam" id="PF14369"/>
    </source>
</evidence>
<dbReference type="Pfam" id="PF14369">
    <property type="entry name" value="Zn_ribbon_19"/>
    <property type="match status" value="1"/>
</dbReference>
<protein>
    <recommendedName>
        <fullName evidence="2">RING-type E3 ubiquitin transferase</fullName>
        <ecNumber evidence="2">2.3.2.27</ecNumber>
    </recommendedName>
</protein>
<proteinExistence type="predicted"/>
<evidence type="ECO:0000256" key="4">
    <source>
        <dbReference type="ARBA" id="ARBA00022723"/>
    </source>
</evidence>
<comment type="catalytic activity">
    <reaction evidence="1">
        <text>S-ubiquitinyl-[E2 ubiquitin-conjugating enzyme]-L-cysteine + [acceptor protein]-L-lysine = [E2 ubiquitin-conjugating enzyme]-L-cysteine + N(6)-ubiquitinyl-[acceptor protein]-L-lysine.</text>
        <dbReference type="EC" id="2.3.2.27"/>
    </reaction>
</comment>
<organism evidence="9 10">
    <name type="scientific">Dioscorea zingiberensis</name>
    <dbReference type="NCBI Taxonomy" id="325984"/>
    <lineage>
        <taxon>Eukaryota</taxon>
        <taxon>Viridiplantae</taxon>
        <taxon>Streptophyta</taxon>
        <taxon>Embryophyta</taxon>
        <taxon>Tracheophyta</taxon>
        <taxon>Spermatophyta</taxon>
        <taxon>Magnoliopsida</taxon>
        <taxon>Liliopsida</taxon>
        <taxon>Dioscoreales</taxon>
        <taxon>Dioscoreaceae</taxon>
        <taxon>Dioscorea</taxon>
    </lineage>
</organism>
<evidence type="ECO:0000256" key="2">
    <source>
        <dbReference type="ARBA" id="ARBA00012483"/>
    </source>
</evidence>
<gene>
    <name evidence="9" type="ORF">J5N97_006154</name>
</gene>
<comment type="caution">
    <text evidence="9">The sequence shown here is derived from an EMBL/GenBank/DDBJ whole genome shotgun (WGS) entry which is preliminary data.</text>
</comment>
<dbReference type="OrthoDB" id="1802070at2759"/>
<evidence type="ECO:0000256" key="3">
    <source>
        <dbReference type="ARBA" id="ARBA00022679"/>
    </source>
</evidence>